<dbReference type="PANTHER" id="PTHR42795:SF1">
    <property type="entry name" value="ALANINE DEHYDROGENASE"/>
    <property type="match status" value="1"/>
</dbReference>
<sequence>MSNPTQLWSVPGFSLLPKEEMLEVAAKAQQLFIGIPKESWLQEKRIALTPEAVRLLVSNGHRVRIESGAGIGARYSDLDYSEAGAEIVYDTKQVYDAEIIVKVEPPLVEEIAHFKPKQLLVSAIQIKTRTREYFKKLMDKKITALAFEHIKDEDGIVPIVRSMSEIAGTTSILIASEYLSNTREGKGYLLGGIAGVPPTEIVIVGAGTVGLFAAKTALALGAIVKVFDKSILRLRQLQESLNQPIYTSIFQPNILAKALTRADVAIGALRPEKGRTPTVVTEEMVEKMKPGSVIVDVSIDNGGVFETSEITTHDYPVFIKHGVIHYCVPNIASRVSRTASFALSNVLAPLLLEISEKGGYISALKSCSHLRSGLYLFNGIVTNKAIGEWYNLPFSDADLLIGY</sequence>
<dbReference type="RefSeq" id="WP_114365797.1">
    <property type="nucleotide sequence ID" value="NZ_BHZF01000001.1"/>
</dbReference>
<evidence type="ECO:0000259" key="4">
    <source>
        <dbReference type="SMART" id="SM01002"/>
    </source>
</evidence>
<dbReference type="InterPro" id="IPR007886">
    <property type="entry name" value="AlaDH/PNT_N"/>
</dbReference>
<comment type="similarity">
    <text evidence="1">Belongs to the AlaDH/PNT family.</text>
</comment>
<dbReference type="Pfam" id="PF05222">
    <property type="entry name" value="AlaDh_PNT_N"/>
    <property type="match status" value="1"/>
</dbReference>
<dbReference type="GO" id="GO:0005886">
    <property type="term" value="C:plasma membrane"/>
    <property type="evidence" value="ECO:0007669"/>
    <property type="project" value="TreeGrafter"/>
</dbReference>
<dbReference type="EMBL" id="QPJS01000001">
    <property type="protein sequence ID" value="RCX05449.1"/>
    <property type="molecule type" value="Genomic_DNA"/>
</dbReference>
<dbReference type="Gene3D" id="3.40.50.720">
    <property type="entry name" value="NAD(P)-binding Rossmann-like Domain"/>
    <property type="match status" value="2"/>
</dbReference>
<dbReference type="Pfam" id="PF01262">
    <property type="entry name" value="AlaDh_PNT_C"/>
    <property type="match status" value="1"/>
</dbReference>
<gene>
    <name evidence="6" type="ORF">DES35_101734</name>
</gene>
<dbReference type="SMART" id="SM01002">
    <property type="entry name" value="AlaDh_PNT_C"/>
    <property type="match status" value="1"/>
</dbReference>
<dbReference type="PANTHER" id="PTHR42795">
    <property type="entry name" value="ALANINE DEHYDROGENASE"/>
    <property type="match status" value="1"/>
</dbReference>
<dbReference type="AlphaFoldDB" id="A0A369A813"/>
<dbReference type="InterPro" id="IPR007698">
    <property type="entry name" value="AlaDH/PNT_NAD(H)-bd"/>
</dbReference>
<dbReference type="InterPro" id="IPR008141">
    <property type="entry name" value="Ala_DH"/>
</dbReference>
<evidence type="ECO:0000259" key="5">
    <source>
        <dbReference type="SMART" id="SM01003"/>
    </source>
</evidence>
<accession>A0A369A813</accession>
<feature type="domain" description="Alanine dehydrogenase/pyridine nucleotide transhydrogenase N-terminal" evidence="5">
    <location>
        <begin position="34"/>
        <end position="167"/>
    </location>
</feature>
<name>A0A369A813_9FLAO</name>
<dbReference type="SUPFAM" id="SSF51735">
    <property type="entry name" value="NAD(P)-binding Rossmann-fold domains"/>
    <property type="match status" value="1"/>
</dbReference>
<dbReference type="Proteomes" id="UP000253517">
    <property type="component" value="Unassembled WGS sequence"/>
</dbReference>
<keyword evidence="3" id="KW-0560">Oxidoreductase</keyword>
<keyword evidence="7" id="KW-1185">Reference proteome</keyword>
<evidence type="ECO:0000256" key="1">
    <source>
        <dbReference type="ARBA" id="ARBA00005689"/>
    </source>
</evidence>
<comment type="caution">
    <text evidence="6">The sequence shown here is derived from an EMBL/GenBank/DDBJ whole genome shotgun (WGS) entry which is preliminary data.</text>
</comment>
<dbReference type="InterPro" id="IPR036291">
    <property type="entry name" value="NAD(P)-bd_dom_sf"/>
</dbReference>
<proteinExistence type="inferred from homology"/>
<evidence type="ECO:0000256" key="3">
    <source>
        <dbReference type="ARBA" id="ARBA00023002"/>
    </source>
</evidence>
<dbReference type="GO" id="GO:0042853">
    <property type="term" value="P:L-alanine catabolic process"/>
    <property type="evidence" value="ECO:0007669"/>
    <property type="project" value="InterPro"/>
</dbReference>
<evidence type="ECO:0000313" key="7">
    <source>
        <dbReference type="Proteomes" id="UP000253517"/>
    </source>
</evidence>
<dbReference type="CDD" id="cd05305">
    <property type="entry name" value="L-AlaDH"/>
    <property type="match status" value="1"/>
</dbReference>
<protein>
    <recommendedName>
        <fullName evidence="2">alanine dehydrogenase</fullName>
        <ecNumber evidence="2">1.4.1.1</ecNumber>
    </recommendedName>
</protein>
<dbReference type="GO" id="GO:0000286">
    <property type="term" value="F:alanine dehydrogenase activity"/>
    <property type="evidence" value="ECO:0007669"/>
    <property type="project" value="UniProtKB-EC"/>
</dbReference>
<dbReference type="SMART" id="SM01003">
    <property type="entry name" value="AlaDh_PNT_N"/>
    <property type="match status" value="1"/>
</dbReference>
<dbReference type="EC" id="1.4.1.1" evidence="2"/>
<organism evidence="6 7">
    <name type="scientific">Schleiferia thermophila</name>
    <dbReference type="NCBI Taxonomy" id="884107"/>
    <lineage>
        <taxon>Bacteria</taxon>
        <taxon>Pseudomonadati</taxon>
        <taxon>Bacteroidota</taxon>
        <taxon>Flavobacteriia</taxon>
        <taxon>Flavobacteriales</taxon>
        <taxon>Schleiferiaceae</taxon>
        <taxon>Schleiferia</taxon>
    </lineage>
</organism>
<evidence type="ECO:0000256" key="2">
    <source>
        <dbReference type="ARBA" id="ARBA00012897"/>
    </source>
</evidence>
<feature type="domain" description="Alanine dehydrogenase/pyridine nucleotide transhydrogenase NAD(H)-binding" evidence="4">
    <location>
        <begin position="179"/>
        <end position="327"/>
    </location>
</feature>
<reference evidence="6 7" key="1">
    <citation type="submission" date="2018-07" db="EMBL/GenBank/DDBJ databases">
        <title>Genomic Encyclopedia of Type Strains, Phase IV (KMG-IV): sequencing the most valuable type-strain genomes for metagenomic binning, comparative biology and taxonomic classification.</title>
        <authorList>
            <person name="Goeker M."/>
        </authorList>
    </citation>
    <scope>NUCLEOTIDE SEQUENCE [LARGE SCALE GENOMIC DNA]</scope>
    <source>
        <strain evidence="6 7">DSM 21410</strain>
    </source>
</reference>
<evidence type="ECO:0000313" key="6">
    <source>
        <dbReference type="EMBL" id="RCX05449.1"/>
    </source>
</evidence>
<dbReference type="SUPFAM" id="SSF52283">
    <property type="entry name" value="Formate/glycerate dehydrogenase catalytic domain-like"/>
    <property type="match status" value="1"/>
</dbReference>